<dbReference type="AlphaFoldDB" id="A0A4P6UPK9"/>
<evidence type="ECO:0000313" key="2">
    <source>
        <dbReference type="Proteomes" id="UP000292939"/>
    </source>
</evidence>
<dbReference type="RefSeq" id="WP_131282008.1">
    <property type="nucleotide sequence ID" value="NZ_CP031395.1"/>
</dbReference>
<dbReference type="Pfam" id="PF05728">
    <property type="entry name" value="UPF0227"/>
    <property type="match status" value="1"/>
</dbReference>
<organism evidence="1 2">
    <name type="scientific">Hylemonella gracilis</name>
    <dbReference type="NCBI Taxonomy" id="80880"/>
    <lineage>
        <taxon>Bacteria</taxon>
        <taxon>Pseudomonadati</taxon>
        <taxon>Pseudomonadota</taxon>
        <taxon>Betaproteobacteria</taxon>
        <taxon>Burkholderiales</taxon>
        <taxon>Comamonadaceae</taxon>
        <taxon>Hylemonella</taxon>
    </lineage>
</organism>
<reference evidence="1 2" key="1">
    <citation type="submission" date="2018-07" db="EMBL/GenBank/DDBJ databases">
        <title>Exploring interactions and the metabolic potential of the ultra-small soil bacteria Hylemonella gracilis.</title>
        <authorList>
            <person name="Tyc O."/>
            <person name="Kulkarni P."/>
            <person name="Gawehns F."/>
            <person name="Hundscheid M."/>
            <person name="Zweers H."/>
            <person name="Garbeva P."/>
        </authorList>
    </citation>
    <scope>NUCLEOTIDE SEQUENCE [LARGE SCALE GENOMIC DNA]</scope>
    <source>
        <strain evidence="1 2">NS1</strain>
    </source>
</reference>
<dbReference type="Gene3D" id="3.40.50.1820">
    <property type="entry name" value="alpha/beta hydrolase"/>
    <property type="match status" value="1"/>
</dbReference>
<gene>
    <name evidence="1" type="ORF">DW355_17375</name>
</gene>
<dbReference type="PANTHER" id="PTHR35602">
    <property type="entry name" value="ESTERASE YQIA-RELATED"/>
    <property type="match status" value="1"/>
</dbReference>
<dbReference type="SUPFAM" id="SSF53474">
    <property type="entry name" value="alpha/beta-Hydrolases"/>
    <property type="match status" value="1"/>
</dbReference>
<dbReference type="KEGG" id="hgr:DW355_17375"/>
<dbReference type="OrthoDB" id="9814831at2"/>
<protein>
    <submittedName>
        <fullName evidence="1">Esterase</fullName>
    </submittedName>
</protein>
<dbReference type="PANTHER" id="PTHR35602:SF3">
    <property type="entry name" value="ESTERASE YQIA"/>
    <property type="match status" value="1"/>
</dbReference>
<sequence>MPTTPTTHVLYLHGFRSTPQSTKARLVGERMARDWPHIVFHCPQLPPSPRQAMDAVTRDIADWPRRHAHGPATADMAVIGSSLGGFYATWIAEQTGCRAVVLNPAVHAARDLATQVGEHTSWHDPSEKFVFKPEYVEELQALAVPAITRPERYYALIAKGDEVLDWQEMLAHYANPYGRLQHGHLLEGSDHAISDFPDYLDEVLGFLNLAQTR</sequence>
<dbReference type="Proteomes" id="UP000292939">
    <property type="component" value="Chromosome"/>
</dbReference>
<dbReference type="InterPro" id="IPR008886">
    <property type="entry name" value="UPF0227/Esterase_YqiA"/>
</dbReference>
<name>A0A4P6UPK9_9BURK</name>
<dbReference type="InterPro" id="IPR029058">
    <property type="entry name" value="AB_hydrolase_fold"/>
</dbReference>
<proteinExistence type="predicted"/>
<evidence type="ECO:0000313" key="1">
    <source>
        <dbReference type="EMBL" id="QBK06250.1"/>
    </source>
</evidence>
<accession>A0A4P6UPK9</accession>
<dbReference type="EMBL" id="CP031395">
    <property type="protein sequence ID" value="QBK06250.1"/>
    <property type="molecule type" value="Genomic_DNA"/>
</dbReference>